<comment type="caution">
    <text evidence="7">The sequence shown here is derived from an EMBL/GenBank/DDBJ whole genome shotgun (WGS) entry which is preliminary data.</text>
</comment>
<dbReference type="PANTHER" id="PTHR14085:SF3">
    <property type="entry name" value="WD REPEAT-CONTAINING PROTEIN 46"/>
    <property type="match status" value="1"/>
</dbReference>
<evidence type="ECO:0000256" key="2">
    <source>
        <dbReference type="ARBA" id="ARBA00022574"/>
    </source>
</evidence>
<keyword evidence="3" id="KW-0677">Repeat</keyword>
<dbReference type="Pfam" id="PF08149">
    <property type="entry name" value="BING4CT"/>
    <property type="match status" value="1"/>
</dbReference>
<feature type="domain" description="BING4 C-terminal" evidence="6">
    <location>
        <begin position="307"/>
        <end position="386"/>
    </location>
</feature>
<evidence type="ECO:0000313" key="8">
    <source>
        <dbReference type="Proteomes" id="UP001516464"/>
    </source>
</evidence>
<dbReference type="Proteomes" id="UP001516464">
    <property type="component" value="Unassembled WGS sequence"/>
</dbReference>
<dbReference type="InterPro" id="IPR040315">
    <property type="entry name" value="WDR46/Utp7"/>
</dbReference>
<feature type="repeat" description="WD" evidence="5">
    <location>
        <begin position="230"/>
        <end position="264"/>
    </location>
</feature>
<dbReference type="SMART" id="SM00320">
    <property type="entry name" value="WD40"/>
    <property type="match status" value="3"/>
</dbReference>
<evidence type="ECO:0000256" key="5">
    <source>
        <dbReference type="PROSITE-ProRule" id="PRU00221"/>
    </source>
</evidence>
<name>A0ABQ7HWE4_9MICR</name>
<evidence type="ECO:0000256" key="3">
    <source>
        <dbReference type="ARBA" id="ARBA00022737"/>
    </source>
</evidence>
<accession>A0ABQ7HWE4</accession>
<evidence type="ECO:0000259" key="6">
    <source>
        <dbReference type="SMART" id="SM01033"/>
    </source>
</evidence>
<dbReference type="PANTHER" id="PTHR14085">
    <property type="entry name" value="WD-REPEAT PROTEIN BING4"/>
    <property type="match status" value="1"/>
</dbReference>
<reference evidence="7 8" key="1">
    <citation type="submission" date="2019-01" db="EMBL/GenBank/DDBJ databases">
        <title>Genomes sequencing and comparative genomics of infectious freshwater microsporidia, Cucumispora dikerogammari and Thelohania contejeani.</title>
        <authorList>
            <person name="Cormier A."/>
            <person name="Giraud I."/>
            <person name="Wattier R."/>
            <person name="Teixeira M."/>
            <person name="Grandjean F."/>
            <person name="Rigaud T."/>
            <person name="Cordaux R."/>
        </authorList>
    </citation>
    <scope>NUCLEOTIDE SEQUENCE [LARGE SCALE GENOMIC DNA]</scope>
    <source>
        <strain evidence="7">T1</strain>
        <tissue evidence="7">Spores</tissue>
    </source>
</reference>
<protein>
    <submittedName>
        <fullName evidence="7">WD repeat-containing protein 46</fullName>
    </submittedName>
</protein>
<keyword evidence="4" id="KW-0539">Nucleus</keyword>
<dbReference type="Gene3D" id="2.130.10.10">
    <property type="entry name" value="YVTN repeat-like/Quinoprotein amine dehydrogenase"/>
    <property type="match status" value="1"/>
</dbReference>
<dbReference type="SUPFAM" id="SSF50978">
    <property type="entry name" value="WD40 repeat-like"/>
    <property type="match status" value="1"/>
</dbReference>
<organism evidence="7 8">
    <name type="scientific">Astathelohania contejeani</name>
    <dbReference type="NCBI Taxonomy" id="164912"/>
    <lineage>
        <taxon>Eukaryota</taxon>
        <taxon>Fungi</taxon>
        <taxon>Fungi incertae sedis</taxon>
        <taxon>Microsporidia</taxon>
        <taxon>Astathelohaniidae</taxon>
        <taxon>Astathelohania</taxon>
    </lineage>
</organism>
<dbReference type="PROSITE" id="PS50294">
    <property type="entry name" value="WD_REPEATS_REGION"/>
    <property type="match status" value="1"/>
</dbReference>
<dbReference type="EMBL" id="SBIQ01000249">
    <property type="protein sequence ID" value="KAF7682476.1"/>
    <property type="molecule type" value="Genomic_DNA"/>
</dbReference>
<keyword evidence="2 5" id="KW-0853">WD repeat</keyword>
<evidence type="ECO:0000313" key="7">
    <source>
        <dbReference type="EMBL" id="KAF7682476.1"/>
    </source>
</evidence>
<comment type="subcellular location">
    <subcellularLocation>
        <location evidence="1">Nucleus</location>
        <location evidence="1">Nucleolus</location>
    </subcellularLocation>
</comment>
<proteinExistence type="predicted"/>
<dbReference type="PROSITE" id="PS50082">
    <property type="entry name" value="WD_REPEATS_2"/>
    <property type="match status" value="1"/>
</dbReference>
<keyword evidence="8" id="KW-1185">Reference proteome</keyword>
<dbReference type="InterPro" id="IPR036322">
    <property type="entry name" value="WD40_repeat_dom_sf"/>
</dbReference>
<evidence type="ECO:0000256" key="1">
    <source>
        <dbReference type="ARBA" id="ARBA00004604"/>
    </source>
</evidence>
<dbReference type="InterPro" id="IPR015943">
    <property type="entry name" value="WD40/YVTN_repeat-like_dom_sf"/>
</dbReference>
<dbReference type="SMART" id="SM01033">
    <property type="entry name" value="BING4CT"/>
    <property type="match status" value="1"/>
</dbReference>
<dbReference type="InterPro" id="IPR012952">
    <property type="entry name" value="BING4_C_dom"/>
</dbReference>
<evidence type="ECO:0000256" key="4">
    <source>
        <dbReference type="ARBA" id="ARBA00023242"/>
    </source>
</evidence>
<gene>
    <name evidence="7" type="primary">WDR46</name>
    <name evidence="7" type="ORF">TCON_2297</name>
</gene>
<dbReference type="InterPro" id="IPR001680">
    <property type="entry name" value="WD40_rpt"/>
</dbReference>
<sequence>MVLMKKKVKNNEILYSKAHKDAVAASILSTKEPGFLEAESDENTCDITQGKIKRCVELATAEKAFDLKLEKGPYRPCYTRNGRHMTISTSGGYLSSFDVKSLKLHFEIEINEQIFDSTFLHNELYIAATQPTGLYIYDNTGAEIHCVREHKGACKMSFLPYHFLLTTLTPNGILRYHDTSIGKLVSKIHTNKFKTNALTQNPVNAIIHVGDGKGMVTLWAPSCKEYLAIINCHNGKIHGMEIDRTGTYMVTHGQDGKIKTWDIRKTYAPLRTLKASHRSIALSQTGMLAVGKGRQVEIWKDLFQEEPYMRHYNTTGHVENLVFCPHEDILTLGHSNGISNIIVPGSGDPNFDAHEDTPFQTKKQRREAEVKKLLEKIPYDMIGLESVIKIN</sequence>